<dbReference type="Pfam" id="PF19269">
    <property type="entry name" value="Anticodon_2"/>
    <property type="match status" value="1"/>
</dbReference>
<evidence type="ECO:0000259" key="10">
    <source>
        <dbReference type="Pfam" id="PF19269"/>
    </source>
</evidence>
<dbReference type="PATRIC" id="fig|86105.3.peg.1231"/>
<organism evidence="11 12">
    <name type="scientific">Candidatus Jidaibacter acanthamoebae</name>
    <dbReference type="NCBI Taxonomy" id="86105"/>
    <lineage>
        <taxon>Bacteria</taxon>
        <taxon>Pseudomonadati</taxon>
        <taxon>Pseudomonadota</taxon>
        <taxon>Alphaproteobacteria</taxon>
        <taxon>Rickettsiales</taxon>
        <taxon>Candidatus Midichloriaceae</taxon>
        <taxon>Candidatus Jidaibacter</taxon>
    </lineage>
</organism>
<dbReference type="InterPro" id="IPR004527">
    <property type="entry name" value="Glu-tRNA-ligase_bac/mito"/>
</dbReference>
<sequence>MSVITRFAPSPTGYLHVGNVRTAIVSWLFARSMGGKFILRIDDTDIERSKDEYTDAIKDDLKWLGLDWDRIEFQSNRVEKYEAVKERLIKEGRLYPCYETKEELEMKKKIMLNRNLPPIYDRASLKLSDEKKRELEEQGIKPHWRFLIDKEDIIWDDGVRGNLHFKATNISDPVLIRADGSMTYTIATVWDDIEFGITDIIRGEDHVTNSAIHIQIFKALGATPPNFAHLSLLNSKSGEISKRIGGFDIRSLRESGIEPMAINSFLAKIGTSDPIEIKSSLEELIKDFSIKKFSKSPVNYDISELERLNTKLVHNLKYSEVKERLNGLNIGEVDESFWEAVKPNINTIKEVELWSKICRENIMPTIEDKDFVASAAELLPEEEVTINTWDEWISKIKEKTGKSGKNLFMPLRKAITGMEHGPELKYILPLIGRDKIIARLGGEKA</sequence>
<dbReference type="GO" id="GO:0006424">
    <property type="term" value="P:glutamyl-tRNA aminoacylation"/>
    <property type="evidence" value="ECO:0007669"/>
    <property type="project" value="UniProtKB-UniRule"/>
</dbReference>
<dbReference type="SUPFAM" id="SSF48163">
    <property type="entry name" value="An anticodon-binding domain of class I aminoacyl-tRNA synthetases"/>
    <property type="match status" value="1"/>
</dbReference>
<comment type="caution">
    <text evidence="8">Lacks conserved residue(s) required for the propagation of feature annotation.</text>
</comment>
<gene>
    <name evidence="11" type="primary">gltX1_2</name>
    <name evidence="8" type="synonym">gltX</name>
    <name evidence="11" type="ORF">NF27_EY01590</name>
</gene>
<evidence type="ECO:0000256" key="6">
    <source>
        <dbReference type="ARBA" id="ARBA00022917"/>
    </source>
</evidence>
<comment type="similarity">
    <text evidence="1 8">Belongs to the class-I aminoacyl-tRNA synthetase family. Glutamate--tRNA ligase type 1 subfamily.</text>
</comment>
<comment type="subunit">
    <text evidence="8">Monomer.</text>
</comment>
<feature type="domain" description="Glutamyl/glutaminyl-tRNA synthetase class Ib catalytic" evidence="9">
    <location>
        <begin position="3"/>
        <end position="306"/>
    </location>
</feature>
<evidence type="ECO:0000256" key="1">
    <source>
        <dbReference type="ARBA" id="ARBA00007894"/>
    </source>
</evidence>
<comment type="caution">
    <text evidence="11">The sequence shown here is derived from an EMBL/GenBank/DDBJ whole genome shotgun (WGS) entry which is preliminary data.</text>
</comment>
<dbReference type="NCBIfam" id="TIGR00464">
    <property type="entry name" value="gltX_bact"/>
    <property type="match status" value="1"/>
</dbReference>
<evidence type="ECO:0000259" key="9">
    <source>
        <dbReference type="Pfam" id="PF00749"/>
    </source>
</evidence>
<dbReference type="EMBL" id="JSWE01000124">
    <property type="protein sequence ID" value="KIE05063.1"/>
    <property type="molecule type" value="Genomic_DNA"/>
</dbReference>
<evidence type="ECO:0000313" key="11">
    <source>
        <dbReference type="EMBL" id="KIE05063.1"/>
    </source>
</evidence>
<evidence type="ECO:0000256" key="5">
    <source>
        <dbReference type="ARBA" id="ARBA00022840"/>
    </source>
</evidence>
<feature type="domain" description="Aminoacyl-tRNA synthetase class I anticodon-binding" evidence="10">
    <location>
        <begin position="369"/>
        <end position="440"/>
    </location>
</feature>
<protein>
    <recommendedName>
        <fullName evidence="8">Glutamate--tRNA ligase</fullName>
        <ecNumber evidence="8">6.1.1.17</ecNumber>
    </recommendedName>
    <alternativeName>
        <fullName evidence="8">Glutamyl-tRNA synthetase</fullName>
        <shortName evidence="8">GluRS</shortName>
    </alternativeName>
</protein>
<dbReference type="OrthoDB" id="9807503at2"/>
<dbReference type="HAMAP" id="MF_00022">
    <property type="entry name" value="Glu_tRNA_synth_type1"/>
    <property type="match status" value="1"/>
</dbReference>
<reference evidence="11 12" key="1">
    <citation type="submission" date="2014-11" db="EMBL/GenBank/DDBJ databases">
        <title>A Rickettsiales Symbiont of Amoebae With Ancient Features.</title>
        <authorList>
            <person name="Schulz F."/>
            <person name="Martijn J."/>
            <person name="Wascher F."/>
            <person name="Kostanjsek R."/>
            <person name="Ettema T.J."/>
            <person name="Horn M."/>
        </authorList>
    </citation>
    <scope>NUCLEOTIDE SEQUENCE [LARGE SCALE GENOMIC DNA]</scope>
    <source>
        <strain evidence="11 12">UWC36</strain>
    </source>
</reference>
<dbReference type="Gene3D" id="1.10.10.350">
    <property type="match status" value="1"/>
</dbReference>
<dbReference type="PANTHER" id="PTHR43311:SF2">
    <property type="entry name" value="GLUTAMATE--TRNA LIGASE, MITOCHONDRIAL-RELATED"/>
    <property type="match status" value="1"/>
</dbReference>
<dbReference type="AlphaFoldDB" id="A0A0C1QLW5"/>
<dbReference type="InterPro" id="IPR020058">
    <property type="entry name" value="Glu/Gln-tRNA-synth_Ib_cat-dom"/>
</dbReference>
<feature type="short sequence motif" description="'KMSKS' region" evidence="8">
    <location>
        <begin position="239"/>
        <end position="243"/>
    </location>
</feature>
<keyword evidence="7 8" id="KW-0030">Aminoacyl-tRNA synthetase</keyword>
<dbReference type="PANTHER" id="PTHR43311">
    <property type="entry name" value="GLUTAMATE--TRNA LIGASE"/>
    <property type="match status" value="1"/>
</dbReference>
<dbReference type="STRING" id="86105.NF27_EY01590"/>
<keyword evidence="2 8" id="KW-0963">Cytoplasm</keyword>
<evidence type="ECO:0000256" key="2">
    <source>
        <dbReference type="ARBA" id="ARBA00022490"/>
    </source>
</evidence>
<feature type="short sequence motif" description="'HIGH' region" evidence="8">
    <location>
        <begin position="9"/>
        <end position="19"/>
    </location>
</feature>
<evidence type="ECO:0000256" key="7">
    <source>
        <dbReference type="ARBA" id="ARBA00023146"/>
    </source>
</evidence>
<dbReference type="GO" id="GO:0004818">
    <property type="term" value="F:glutamate-tRNA ligase activity"/>
    <property type="evidence" value="ECO:0007669"/>
    <property type="project" value="UniProtKB-UniRule"/>
</dbReference>
<dbReference type="GO" id="GO:0000049">
    <property type="term" value="F:tRNA binding"/>
    <property type="evidence" value="ECO:0007669"/>
    <property type="project" value="InterPro"/>
</dbReference>
<dbReference type="SUPFAM" id="SSF52374">
    <property type="entry name" value="Nucleotidylyl transferase"/>
    <property type="match status" value="1"/>
</dbReference>
<dbReference type="PRINTS" id="PR00987">
    <property type="entry name" value="TRNASYNTHGLU"/>
</dbReference>
<keyword evidence="6 8" id="KW-0648">Protein biosynthesis</keyword>
<keyword evidence="12" id="KW-1185">Reference proteome</keyword>
<dbReference type="InterPro" id="IPR049940">
    <property type="entry name" value="GluQ/Sye"/>
</dbReference>
<dbReference type="EC" id="6.1.1.17" evidence="8"/>
<evidence type="ECO:0000256" key="4">
    <source>
        <dbReference type="ARBA" id="ARBA00022741"/>
    </source>
</evidence>
<dbReference type="InterPro" id="IPR020751">
    <property type="entry name" value="aa-tRNA-synth_I_codon-bd_sub2"/>
</dbReference>
<dbReference type="InterPro" id="IPR000924">
    <property type="entry name" value="Glu/Gln-tRNA-synth"/>
</dbReference>
<comment type="function">
    <text evidence="8">Catalyzes the attachment of glutamate to tRNA(Glu) in a two-step reaction: glutamate is first activated by ATP to form Glu-AMP and then transferred to the acceptor end of tRNA(Glu).</text>
</comment>
<dbReference type="Gene3D" id="3.40.50.620">
    <property type="entry name" value="HUPs"/>
    <property type="match status" value="1"/>
</dbReference>
<proteinExistence type="inferred from homology"/>
<dbReference type="RefSeq" id="WP_039457173.1">
    <property type="nucleotide sequence ID" value="NZ_JSWE01000124.1"/>
</dbReference>
<keyword evidence="4 8" id="KW-0547">Nucleotide-binding</keyword>
<evidence type="ECO:0000256" key="8">
    <source>
        <dbReference type="HAMAP-Rule" id="MF_00022"/>
    </source>
</evidence>
<dbReference type="InterPro" id="IPR008925">
    <property type="entry name" value="aa_tRNA-synth_I_cd-bd_sf"/>
</dbReference>
<dbReference type="Proteomes" id="UP000031258">
    <property type="component" value="Unassembled WGS sequence"/>
</dbReference>
<evidence type="ECO:0000313" key="12">
    <source>
        <dbReference type="Proteomes" id="UP000031258"/>
    </source>
</evidence>
<dbReference type="InterPro" id="IPR045462">
    <property type="entry name" value="aa-tRNA-synth_I_cd-bd"/>
</dbReference>
<comment type="catalytic activity">
    <reaction evidence="8">
        <text>tRNA(Glu) + L-glutamate + ATP = L-glutamyl-tRNA(Glu) + AMP + diphosphate</text>
        <dbReference type="Rhea" id="RHEA:23540"/>
        <dbReference type="Rhea" id="RHEA-COMP:9663"/>
        <dbReference type="Rhea" id="RHEA-COMP:9680"/>
        <dbReference type="ChEBI" id="CHEBI:29985"/>
        <dbReference type="ChEBI" id="CHEBI:30616"/>
        <dbReference type="ChEBI" id="CHEBI:33019"/>
        <dbReference type="ChEBI" id="CHEBI:78442"/>
        <dbReference type="ChEBI" id="CHEBI:78520"/>
        <dbReference type="ChEBI" id="CHEBI:456215"/>
        <dbReference type="EC" id="6.1.1.17"/>
    </reaction>
</comment>
<evidence type="ECO:0000256" key="3">
    <source>
        <dbReference type="ARBA" id="ARBA00022598"/>
    </source>
</evidence>
<dbReference type="PROSITE" id="PS00178">
    <property type="entry name" value="AA_TRNA_LIGASE_I"/>
    <property type="match status" value="1"/>
</dbReference>
<dbReference type="Pfam" id="PF00749">
    <property type="entry name" value="tRNA-synt_1c"/>
    <property type="match status" value="1"/>
</dbReference>
<keyword evidence="5 8" id="KW-0067">ATP-binding</keyword>
<feature type="binding site" evidence="8">
    <location>
        <position position="242"/>
    </location>
    <ligand>
        <name>ATP</name>
        <dbReference type="ChEBI" id="CHEBI:30616"/>
    </ligand>
</feature>
<keyword evidence="3 8" id="KW-0436">Ligase</keyword>
<dbReference type="InterPro" id="IPR001412">
    <property type="entry name" value="aa-tRNA-synth_I_CS"/>
</dbReference>
<dbReference type="InterPro" id="IPR014729">
    <property type="entry name" value="Rossmann-like_a/b/a_fold"/>
</dbReference>
<dbReference type="GO" id="GO:0005737">
    <property type="term" value="C:cytoplasm"/>
    <property type="evidence" value="ECO:0007669"/>
    <property type="project" value="UniProtKB-SubCell"/>
</dbReference>
<accession>A0A0C1QLW5</accession>
<comment type="subcellular location">
    <subcellularLocation>
        <location evidence="8">Cytoplasm</location>
    </subcellularLocation>
</comment>
<name>A0A0C1QLW5_9RICK</name>
<dbReference type="GO" id="GO:0005524">
    <property type="term" value="F:ATP binding"/>
    <property type="evidence" value="ECO:0007669"/>
    <property type="project" value="UniProtKB-UniRule"/>
</dbReference>